<protein>
    <submittedName>
        <fullName evidence="1">Uncharacterized protein</fullName>
    </submittedName>
</protein>
<dbReference type="AlphaFoldDB" id="A0A830F567"/>
<dbReference type="Proteomes" id="UP000628840">
    <property type="component" value="Unassembled WGS sequence"/>
</dbReference>
<proteinExistence type="predicted"/>
<evidence type="ECO:0000313" key="2">
    <source>
        <dbReference type="Proteomes" id="UP000628840"/>
    </source>
</evidence>
<comment type="caution">
    <text evidence="1">The sequence shown here is derived from an EMBL/GenBank/DDBJ whole genome shotgun (WGS) entry which is preliminary data.</text>
</comment>
<dbReference type="EMBL" id="BMPF01000001">
    <property type="protein sequence ID" value="GGL22016.1"/>
    <property type="molecule type" value="Genomic_DNA"/>
</dbReference>
<accession>A0A830F567</accession>
<sequence>MRDVRRGILRLSEGVPARYGDAADGAVVTKSNNALRVTADDGWLVRRRDGSEDADGTVTDEMCEVADAASFPSVPLLSGDVLKMDTSESVEDHLEALGYR</sequence>
<gene>
    <name evidence="1" type="ORF">GCM10009037_01730</name>
</gene>
<evidence type="ECO:0000313" key="1">
    <source>
        <dbReference type="EMBL" id="GGL22016.1"/>
    </source>
</evidence>
<organism evidence="1 2">
    <name type="scientific">Halarchaeum grantii</name>
    <dbReference type="NCBI Taxonomy" id="1193105"/>
    <lineage>
        <taxon>Archaea</taxon>
        <taxon>Methanobacteriati</taxon>
        <taxon>Methanobacteriota</taxon>
        <taxon>Stenosarchaea group</taxon>
        <taxon>Halobacteria</taxon>
        <taxon>Halobacteriales</taxon>
        <taxon>Halobacteriaceae</taxon>
    </lineage>
</organism>
<dbReference type="RefSeq" id="WP_188876619.1">
    <property type="nucleotide sequence ID" value="NZ_BMPF01000001.1"/>
</dbReference>
<name>A0A830F567_9EURY</name>
<reference evidence="1 2" key="1">
    <citation type="journal article" date="2019" name="Int. J. Syst. Evol. Microbiol.">
        <title>The Global Catalogue of Microorganisms (GCM) 10K type strain sequencing project: providing services to taxonomists for standard genome sequencing and annotation.</title>
        <authorList>
            <consortium name="The Broad Institute Genomics Platform"/>
            <consortium name="The Broad Institute Genome Sequencing Center for Infectious Disease"/>
            <person name="Wu L."/>
            <person name="Ma J."/>
        </authorList>
    </citation>
    <scope>NUCLEOTIDE SEQUENCE [LARGE SCALE GENOMIC DNA]</scope>
    <source>
        <strain evidence="1 2">JCM 19585</strain>
    </source>
</reference>
<keyword evidence="2" id="KW-1185">Reference proteome</keyword>